<evidence type="ECO:0000256" key="1">
    <source>
        <dbReference type="ARBA" id="ARBA00010897"/>
    </source>
</evidence>
<reference evidence="9 10" key="2">
    <citation type="journal article" date="2019" name="Microbiol. Resour. Announc.">
        <title>Complete Genome Sequence of Klebsiella pneumoniae Myophage May.</title>
        <authorList>
            <person name="Nguyen K.T."/>
            <person name="Bonasera R."/>
            <person name="Benson G."/>
            <person name="Hernandez-Morales A.C."/>
            <person name="Gill J.J."/>
            <person name="Liu M."/>
        </authorList>
    </citation>
    <scope>NUCLEOTIDE SEQUENCE [LARGE SCALE GENOMIC DNA]</scope>
</reference>
<organism evidence="9 10">
    <name type="scientific">Klebsiella phage May</name>
    <dbReference type="NCBI Taxonomy" id="2054272"/>
    <lineage>
        <taxon>Viruses</taxon>
        <taxon>Duplodnaviria</taxon>
        <taxon>Heunggongvirae</taxon>
        <taxon>Uroviricota</taxon>
        <taxon>Caudoviricetes</taxon>
        <taxon>Pantevenvirales</taxon>
        <taxon>Ackermannviridae</taxon>
        <taxon>Taipeivirus</taxon>
        <taxon>Taipeivirus may</taxon>
    </lineage>
</organism>
<gene>
    <name evidence="9" type="ORF">CPT_May_099</name>
</gene>
<dbReference type="Gene3D" id="3.20.20.70">
    <property type="entry name" value="Aldolase class I"/>
    <property type="match status" value="1"/>
</dbReference>
<dbReference type="GO" id="GO:0009435">
    <property type="term" value="P:NAD+ biosynthetic process"/>
    <property type="evidence" value="ECO:0007669"/>
    <property type="project" value="InterPro"/>
</dbReference>
<evidence type="ECO:0000259" key="8">
    <source>
        <dbReference type="Pfam" id="PF04095"/>
    </source>
</evidence>
<evidence type="ECO:0000313" key="10">
    <source>
        <dbReference type="Proteomes" id="UP000241345"/>
    </source>
</evidence>
<dbReference type="EMBL" id="MG428991">
    <property type="protein sequence ID" value="AUG88013.1"/>
    <property type="molecule type" value="Genomic_DNA"/>
</dbReference>
<evidence type="ECO:0000256" key="2">
    <source>
        <dbReference type="ARBA" id="ARBA00022642"/>
    </source>
</evidence>
<reference evidence="10" key="1">
    <citation type="submission" date="2017-11" db="EMBL/GenBank/DDBJ databases">
        <title>Complete Genome of Klebsiella pneumoniae Myophage May.</title>
        <authorList>
            <person name="Nguyen K."/>
            <person name="Bonasera R."/>
            <person name="Gill J.J."/>
            <person name="Liu M."/>
        </authorList>
    </citation>
    <scope>NUCLEOTIDE SEQUENCE [LARGE SCALE GENOMIC DNA]</scope>
</reference>
<dbReference type="PANTHER" id="PTHR43816">
    <property type="entry name" value="NICOTINAMIDE PHOSPHORIBOSYLTRANSFERASE"/>
    <property type="match status" value="1"/>
</dbReference>
<keyword evidence="10" id="KW-1185">Reference proteome</keyword>
<evidence type="ECO:0000256" key="6">
    <source>
        <dbReference type="ARBA" id="ARBA00035024"/>
    </source>
</evidence>
<dbReference type="EC" id="2.4.2.12" evidence="6"/>
<dbReference type="Pfam" id="PF04095">
    <property type="entry name" value="NAPRTase"/>
    <property type="match status" value="1"/>
</dbReference>
<feature type="domain" description="Nicotinate/nicotinamide phosphoribosyltransferase" evidence="8">
    <location>
        <begin position="190"/>
        <end position="496"/>
    </location>
</feature>
<keyword evidence="4 9" id="KW-0808">Transferase</keyword>
<evidence type="ECO:0000256" key="7">
    <source>
        <dbReference type="ARBA" id="ARBA00035036"/>
    </source>
</evidence>
<dbReference type="NCBIfam" id="NF006629">
    <property type="entry name" value="PRK09198.1"/>
    <property type="match status" value="1"/>
</dbReference>
<dbReference type="SUPFAM" id="SSF51690">
    <property type="entry name" value="Nicotinate/Quinolinate PRTase C-terminal domain-like"/>
    <property type="match status" value="1"/>
</dbReference>
<sequence length="554" mass="61979">MSMRHLDPIHAIDFYKSGHIYQFPEGSELVFSNGTPRSNKLFNSHLPKNGVVVWGIQGFMTWFHELFDEAFFQRPKAKVLKKYARRMNKVLGPGRVGTEHIEALHDLGYLPIEVRALPEGTMCPYGVPVYVMFNTLPQFYWLTNYLETVFSSEIWKPMTNATIALHYKALMVKAAIATGVAPDHWFIDYQGHDFSFRGMSGWHDAASAGSGHLVFFKGTDTNPALDFVEEYYGADEDDYVVAGSVAATEHAVMCMGTKDGEFDTFDRLISEVYPDGIISIVSDAWDYWQVIDDYLPRLKDKIMARNGKVVIRPDSGDPVHIVGGYRIESFRDRAHLNASGVASGTEVVHIEETNTYHLLMDLLGSINSIVSDKRSIISRSEAVGSIQRLWEIFSGTQTETGHFLLDEHIGLIYGDSITLSREDQIFARLAARNFASINVVFGIGSYTYQMNTRDSTGTAVKATAGKVNGEFREIFKEPKTDKGGTKKSARGFLKVIKDSQGKLVLVDGITFDQVQDADNQHQLVYRDGKFFNTQTLEDARVLAAPLVAELASQI</sequence>
<protein>
    <recommendedName>
        <fullName evidence="7">Nicotinamide phosphoribosyltransferase</fullName>
        <ecNumber evidence="6">2.4.2.12</ecNumber>
    </recommendedName>
</protein>
<dbReference type="GO" id="GO:0047280">
    <property type="term" value="F:nicotinamide phosphoribosyltransferase activity"/>
    <property type="evidence" value="ECO:0007669"/>
    <property type="project" value="UniProtKB-EC"/>
</dbReference>
<proteinExistence type="inferred from homology"/>
<dbReference type="PANTHER" id="PTHR43816:SF1">
    <property type="entry name" value="NICOTINAMIDE PHOSPHORIBOSYLTRANSFERASE"/>
    <property type="match status" value="1"/>
</dbReference>
<keyword evidence="2" id="KW-0662">Pyridine nucleotide biosynthesis</keyword>
<comment type="pathway">
    <text evidence="5">Cofactor biosynthesis; NAD(+) biosynthesis; nicotinamide D-ribonucleotide from 5-phospho-alpha-D-ribose 1-diphosphate and nicotinamide: step 1/1.</text>
</comment>
<dbReference type="Proteomes" id="UP000241345">
    <property type="component" value="Segment"/>
</dbReference>
<accession>A0A2H5BNV2</accession>
<name>A0A2H5BNV2_9CAUD</name>
<dbReference type="InterPro" id="IPR013785">
    <property type="entry name" value="Aldolase_TIM"/>
</dbReference>
<evidence type="ECO:0000256" key="3">
    <source>
        <dbReference type="ARBA" id="ARBA00022676"/>
    </source>
</evidence>
<dbReference type="InterPro" id="IPR036068">
    <property type="entry name" value="Nicotinate_pribotase-like_C"/>
</dbReference>
<dbReference type="InterPro" id="IPR016471">
    <property type="entry name" value="Nicotinamide_PRibTrfase"/>
</dbReference>
<evidence type="ECO:0000256" key="5">
    <source>
        <dbReference type="ARBA" id="ARBA00035007"/>
    </source>
</evidence>
<evidence type="ECO:0000256" key="4">
    <source>
        <dbReference type="ARBA" id="ARBA00022679"/>
    </source>
</evidence>
<keyword evidence="3 9" id="KW-0328">Glycosyltransferase</keyword>
<dbReference type="InterPro" id="IPR041525">
    <property type="entry name" value="N/Namide_PRibTrfase"/>
</dbReference>
<evidence type="ECO:0000313" key="9">
    <source>
        <dbReference type="EMBL" id="AUG88013.1"/>
    </source>
</evidence>
<comment type="similarity">
    <text evidence="1">Belongs to the NAPRTase family.</text>
</comment>